<feature type="compositionally biased region" description="Basic and acidic residues" evidence="1">
    <location>
        <begin position="17"/>
        <end position="27"/>
    </location>
</feature>
<dbReference type="EMBL" id="MU853556">
    <property type="protein sequence ID" value="KAK4147542.1"/>
    <property type="molecule type" value="Genomic_DNA"/>
</dbReference>
<evidence type="ECO:0000313" key="2">
    <source>
        <dbReference type="EMBL" id="KAK4147542.1"/>
    </source>
</evidence>
<dbReference type="GeneID" id="87821946"/>
<gene>
    <name evidence="2" type="ORF">C8A04DRAFT_9047</name>
</gene>
<feature type="region of interest" description="Disordered" evidence="1">
    <location>
        <begin position="316"/>
        <end position="349"/>
    </location>
</feature>
<accession>A0AAN6V9Y2</accession>
<sequence length="349" mass="38650">MARHGSFRSDTGSYQDEAFRSVERLEPKTYTVPETRDLLPPKQQDTPDKQQQSSSSGSDNPSSSKRGLRFRKKTPKISTGLASAFPRPPNALKRTSSVELIAAQYHAMSESRHSSRYSDEFQQFKLSLTESDTKEQIMTQRPQRSVYHAQDYDVDDSAHVYVETPSTAGLPGPSPISDDGTLVSFQDDTVYFKPFSSAPKSDPVSPPTAAEANLELMGVDDKTEDNLGLQICLDLLTRELSSATSYPSFTSSPHSPDSGTSTLQVWTMIEAYERLRDKMAGMNGTNGRARSMEKMFDSWLGALYSVHGSLKKNGGEFVGARDGRRSGDNGIKQRLERSEKHRGMRGGQK</sequence>
<feature type="region of interest" description="Disordered" evidence="1">
    <location>
        <begin position="1"/>
        <end position="92"/>
    </location>
</feature>
<proteinExistence type="predicted"/>
<keyword evidence="3" id="KW-1185">Reference proteome</keyword>
<dbReference type="Proteomes" id="UP001302676">
    <property type="component" value="Unassembled WGS sequence"/>
</dbReference>
<name>A0AAN6V9Y2_9PEZI</name>
<reference evidence="2" key="2">
    <citation type="submission" date="2023-05" db="EMBL/GenBank/DDBJ databases">
        <authorList>
            <consortium name="Lawrence Berkeley National Laboratory"/>
            <person name="Steindorff A."/>
            <person name="Hensen N."/>
            <person name="Bonometti L."/>
            <person name="Westerberg I."/>
            <person name="Brannstrom I.O."/>
            <person name="Guillou S."/>
            <person name="Cros-Aarteil S."/>
            <person name="Calhoun S."/>
            <person name="Haridas S."/>
            <person name="Kuo A."/>
            <person name="Mondo S."/>
            <person name="Pangilinan J."/>
            <person name="Riley R."/>
            <person name="Labutti K."/>
            <person name="Andreopoulos B."/>
            <person name="Lipzen A."/>
            <person name="Chen C."/>
            <person name="Yanf M."/>
            <person name="Daum C."/>
            <person name="Ng V."/>
            <person name="Clum A."/>
            <person name="Ohm R."/>
            <person name="Martin F."/>
            <person name="Silar P."/>
            <person name="Natvig D."/>
            <person name="Lalanne C."/>
            <person name="Gautier V."/>
            <person name="Ament-Velasquez S.L."/>
            <person name="Kruys A."/>
            <person name="Hutchinson M.I."/>
            <person name="Powell A.J."/>
            <person name="Barry K."/>
            <person name="Miller A.N."/>
            <person name="Grigoriev I.V."/>
            <person name="Debuchy R."/>
            <person name="Gladieux P."/>
            <person name="Thoren M.H."/>
            <person name="Johannesson H."/>
        </authorList>
    </citation>
    <scope>NUCLEOTIDE SEQUENCE</scope>
    <source>
        <strain evidence="2">CBS 141.50</strain>
    </source>
</reference>
<feature type="compositionally biased region" description="Basic and acidic residues" evidence="1">
    <location>
        <begin position="319"/>
        <end position="341"/>
    </location>
</feature>
<feature type="compositionally biased region" description="Basic residues" evidence="1">
    <location>
        <begin position="66"/>
        <end position="75"/>
    </location>
</feature>
<organism evidence="2 3">
    <name type="scientific">Dichotomopilus funicola</name>
    <dbReference type="NCBI Taxonomy" id="1934379"/>
    <lineage>
        <taxon>Eukaryota</taxon>
        <taxon>Fungi</taxon>
        <taxon>Dikarya</taxon>
        <taxon>Ascomycota</taxon>
        <taxon>Pezizomycotina</taxon>
        <taxon>Sordariomycetes</taxon>
        <taxon>Sordariomycetidae</taxon>
        <taxon>Sordariales</taxon>
        <taxon>Chaetomiaceae</taxon>
        <taxon>Dichotomopilus</taxon>
    </lineage>
</organism>
<dbReference type="RefSeq" id="XP_062640913.1">
    <property type="nucleotide sequence ID" value="XM_062785333.1"/>
</dbReference>
<reference evidence="2" key="1">
    <citation type="journal article" date="2023" name="Mol. Phylogenet. Evol.">
        <title>Genome-scale phylogeny and comparative genomics of the fungal order Sordariales.</title>
        <authorList>
            <person name="Hensen N."/>
            <person name="Bonometti L."/>
            <person name="Westerberg I."/>
            <person name="Brannstrom I.O."/>
            <person name="Guillou S."/>
            <person name="Cros-Aarteil S."/>
            <person name="Calhoun S."/>
            <person name="Haridas S."/>
            <person name="Kuo A."/>
            <person name="Mondo S."/>
            <person name="Pangilinan J."/>
            <person name="Riley R."/>
            <person name="LaButti K."/>
            <person name="Andreopoulos B."/>
            <person name="Lipzen A."/>
            <person name="Chen C."/>
            <person name="Yan M."/>
            <person name="Daum C."/>
            <person name="Ng V."/>
            <person name="Clum A."/>
            <person name="Steindorff A."/>
            <person name="Ohm R.A."/>
            <person name="Martin F."/>
            <person name="Silar P."/>
            <person name="Natvig D.O."/>
            <person name="Lalanne C."/>
            <person name="Gautier V."/>
            <person name="Ament-Velasquez S.L."/>
            <person name="Kruys A."/>
            <person name="Hutchinson M.I."/>
            <person name="Powell A.J."/>
            <person name="Barry K."/>
            <person name="Miller A.N."/>
            <person name="Grigoriev I.V."/>
            <person name="Debuchy R."/>
            <person name="Gladieux P."/>
            <person name="Hiltunen Thoren M."/>
            <person name="Johannesson H."/>
        </authorList>
    </citation>
    <scope>NUCLEOTIDE SEQUENCE</scope>
    <source>
        <strain evidence="2">CBS 141.50</strain>
    </source>
</reference>
<comment type="caution">
    <text evidence="2">The sequence shown here is derived from an EMBL/GenBank/DDBJ whole genome shotgun (WGS) entry which is preliminary data.</text>
</comment>
<evidence type="ECO:0000313" key="3">
    <source>
        <dbReference type="Proteomes" id="UP001302676"/>
    </source>
</evidence>
<dbReference type="AlphaFoldDB" id="A0AAN6V9Y2"/>
<protein>
    <submittedName>
        <fullName evidence="2">Uncharacterized protein</fullName>
    </submittedName>
</protein>
<feature type="compositionally biased region" description="Low complexity" evidence="1">
    <location>
        <begin position="40"/>
        <end position="64"/>
    </location>
</feature>
<evidence type="ECO:0000256" key="1">
    <source>
        <dbReference type="SAM" id="MobiDB-lite"/>
    </source>
</evidence>